<dbReference type="Pfam" id="PF17921">
    <property type="entry name" value="Integrase_H2C2"/>
    <property type="match status" value="1"/>
</dbReference>
<dbReference type="EMBL" id="BKCJ010002100">
    <property type="protein sequence ID" value="GEU46255.1"/>
    <property type="molecule type" value="Genomic_DNA"/>
</dbReference>
<keyword evidence="2" id="KW-0808">Transferase</keyword>
<keyword evidence="2" id="KW-0695">RNA-directed DNA polymerase</keyword>
<accession>A0A6L2KE44</accession>
<name>A0A6L2KE44_TANCI</name>
<keyword evidence="2" id="KW-0548">Nucleotidyltransferase</keyword>
<organism evidence="2">
    <name type="scientific">Tanacetum cinerariifolium</name>
    <name type="common">Dalmatian daisy</name>
    <name type="synonym">Chrysanthemum cinerariifolium</name>
    <dbReference type="NCBI Taxonomy" id="118510"/>
    <lineage>
        <taxon>Eukaryota</taxon>
        <taxon>Viridiplantae</taxon>
        <taxon>Streptophyta</taxon>
        <taxon>Embryophyta</taxon>
        <taxon>Tracheophyta</taxon>
        <taxon>Spermatophyta</taxon>
        <taxon>Magnoliopsida</taxon>
        <taxon>eudicotyledons</taxon>
        <taxon>Gunneridae</taxon>
        <taxon>Pentapetalae</taxon>
        <taxon>asterids</taxon>
        <taxon>campanulids</taxon>
        <taxon>Asterales</taxon>
        <taxon>Asteraceae</taxon>
        <taxon>Asteroideae</taxon>
        <taxon>Anthemideae</taxon>
        <taxon>Anthemidinae</taxon>
        <taxon>Tanacetum</taxon>
    </lineage>
</organism>
<evidence type="ECO:0000259" key="1">
    <source>
        <dbReference type="Pfam" id="PF17921"/>
    </source>
</evidence>
<feature type="domain" description="Integrase zinc-binding" evidence="1">
    <location>
        <begin position="48"/>
        <end position="102"/>
    </location>
</feature>
<dbReference type="InterPro" id="IPR041588">
    <property type="entry name" value="Integrase_H2C2"/>
</dbReference>
<dbReference type="GO" id="GO:0003964">
    <property type="term" value="F:RNA-directed DNA polymerase activity"/>
    <property type="evidence" value="ECO:0007669"/>
    <property type="project" value="UniProtKB-KW"/>
</dbReference>
<dbReference type="AlphaFoldDB" id="A0A6L2KE44"/>
<evidence type="ECO:0000313" key="2">
    <source>
        <dbReference type="EMBL" id="GEU46255.1"/>
    </source>
</evidence>
<dbReference type="Gene3D" id="1.10.340.70">
    <property type="match status" value="1"/>
</dbReference>
<dbReference type="InterPro" id="IPR052160">
    <property type="entry name" value="Gypsy_RT_Integrase-like"/>
</dbReference>
<protein>
    <submittedName>
        <fullName evidence="2">Putative reverse transcriptase domain-containing protein</fullName>
    </submittedName>
</protein>
<proteinExistence type="predicted"/>
<comment type="caution">
    <text evidence="2">The sequence shown here is derived from an EMBL/GenBank/DDBJ whole genome shotgun (WGS) entry which is preliminary data.</text>
</comment>
<reference evidence="2" key="1">
    <citation type="journal article" date="2019" name="Sci. Rep.">
        <title>Draft genome of Tanacetum cinerariifolium, the natural source of mosquito coil.</title>
        <authorList>
            <person name="Yamashiro T."/>
            <person name="Shiraishi A."/>
            <person name="Satake H."/>
            <person name="Nakayama K."/>
        </authorList>
    </citation>
    <scope>NUCLEOTIDE SEQUENCE</scope>
</reference>
<sequence length="142" mass="16633">MLNAQAEAIKEENVKKENLNGMNKKFKTRADGMIYIEKQSWIPCFRGLRDLIINEPHKTKCSIYHASDKMYHDLKKLYWWPNVKAEVATYVNKCLTCAKVKAEYQKPSGLLVQPEILQWKWEHITMDFVTKLPKIASCQDTI</sequence>
<dbReference type="PANTHER" id="PTHR47266">
    <property type="entry name" value="ENDONUCLEASE-RELATED"/>
    <property type="match status" value="1"/>
</dbReference>
<gene>
    <name evidence="2" type="ORF">Tci_018233</name>
</gene>